<dbReference type="Pfam" id="PF01797">
    <property type="entry name" value="Y1_Tnp"/>
    <property type="match status" value="1"/>
</dbReference>
<dbReference type="Proteomes" id="UP000319756">
    <property type="component" value="Chromosome"/>
</dbReference>
<gene>
    <name evidence="2" type="primary">tnpA</name>
    <name evidence="2" type="ORF">EPH95_08605</name>
</gene>
<evidence type="ECO:0000313" key="3">
    <source>
        <dbReference type="Proteomes" id="UP000319756"/>
    </source>
</evidence>
<accession>A0A514LHB5</accession>
<dbReference type="RefSeq" id="WP_142089133.1">
    <property type="nucleotide sequence ID" value="NZ_CP035485.1"/>
</dbReference>
<evidence type="ECO:0000259" key="1">
    <source>
        <dbReference type="SMART" id="SM01321"/>
    </source>
</evidence>
<dbReference type="OrthoDB" id="9798161at2"/>
<name>A0A514LHB5_9BACI</name>
<dbReference type="GO" id="GO:0003677">
    <property type="term" value="F:DNA binding"/>
    <property type="evidence" value="ECO:0007669"/>
    <property type="project" value="InterPro"/>
</dbReference>
<proteinExistence type="predicted"/>
<dbReference type="PANTHER" id="PTHR33360">
    <property type="entry name" value="TRANSPOSASE FOR INSERTION SEQUENCE ELEMENT IS200"/>
    <property type="match status" value="1"/>
</dbReference>
<dbReference type="PANTHER" id="PTHR33360:SF4">
    <property type="entry name" value="TRANSPOSASE IS200-LIKE PROTEIN"/>
    <property type="match status" value="1"/>
</dbReference>
<dbReference type="GO" id="GO:0004803">
    <property type="term" value="F:transposase activity"/>
    <property type="evidence" value="ECO:0007669"/>
    <property type="project" value="InterPro"/>
</dbReference>
<sequence length="140" mass="16558">MKFDSNNHSVFLMYDHLVLVVKYRRKVIDDAISDYARNKFVSLGERYNIALVEWNHDIDHIHILFKAQPNSEWSKFINVYKSSSSRVIKKDFSYVRKKLWKEMFWSRSFCLLTTGGSPIEMVKAYIENQGTKGGDLLWLN</sequence>
<keyword evidence="3" id="KW-1185">Reference proteome</keyword>
<feature type="domain" description="Transposase IS200-like" evidence="1">
    <location>
        <begin position="10"/>
        <end position="129"/>
    </location>
</feature>
<dbReference type="InterPro" id="IPR002686">
    <property type="entry name" value="Transposase_17"/>
</dbReference>
<reference evidence="3" key="1">
    <citation type="submission" date="2019-01" db="EMBL/GenBank/DDBJ databases">
        <title>Genomic analysis of Salicibibacter sp. NKC3-5.</title>
        <authorList>
            <person name="Oh Y.J."/>
        </authorList>
    </citation>
    <scope>NUCLEOTIDE SEQUENCE [LARGE SCALE GENOMIC DNA]</scope>
    <source>
        <strain evidence="3">NKC3-5</strain>
    </source>
</reference>
<dbReference type="SUPFAM" id="SSF143422">
    <property type="entry name" value="Transposase IS200-like"/>
    <property type="match status" value="1"/>
</dbReference>
<dbReference type="EMBL" id="CP035485">
    <property type="protein sequence ID" value="QDI91240.1"/>
    <property type="molecule type" value="Genomic_DNA"/>
</dbReference>
<dbReference type="Gene3D" id="3.30.70.1290">
    <property type="entry name" value="Transposase IS200-like"/>
    <property type="match status" value="1"/>
</dbReference>
<dbReference type="SMART" id="SM01321">
    <property type="entry name" value="Y1_Tnp"/>
    <property type="match status" value="1"/>
</dbReference>
<evidence type="ECO:0000313" key="2">
    <source>
        <dbReference type="EMBL" id="QDI91240.1"/>
    </source>
</evidence>
<dbReference type="AlphaFoldDB" id="A0A514LHB5"/>
<organism evidence="2 3">
    <name type="scientific">Salicibibacter halophilus</name>
    <dbReference type="NCBI Taxonomy" id="2502791"/>
    <lineage>
        <taxon>Bacteria</taxon>
        <taxon>Bacillati</taxon>
        <taxon>Bacillota</taxon>
        <taxon>Bacilli</taxon>
        <taxon>Bacillales</taxon>
        <taxon>Bacillaceae</taxon>
        <taxon>Salicibibacter</taxon>
    </lineage>
</organism>
<protein>
    <submittedName>
        <fullName evidence="2">IS200/IS605 family transposase</fullName>
    </submittedName>
</protein>
<dbReference type="GO" id="GO:0006313">
    <property type="term" value="P:DNA transposition"/>
    <property type="evidence" value="ECO:0007669"/>
    <property type="project" value="InterPro"/>
</dbReference>
<dbReference type="KEGG" id="sale:EPH95_08605"/>
<dbReference type="NCBIfam" id="NF033573">
    <property type="entry name" value="transpos_IS200"/>
    <property type="match status" value="1"/>
</dbReference>
<dbReference type="InterPro" id="IPR036515">
    <property type="entry name" value="Transposase_17_sf"/>
</dbReference>